<accession>A0A1D7VUL2</accession>
<sequence>MSTQDVQGAQEAAAGSRTFQVAPGYQVNVRNGPSTSSAIVRRLAAGAWIEIRCQRHGERVSGPCGTTDIWDNIAPGQYVSDAYVRTGSSGMVAPRCTS</sequence>
<protein>
    <submittedName>
        <fullName evidence="1">Peptidase</fullName>
    </submittedName>
</protein>
<evidence type="ECO:0000313" key="1">
    <source>
        <dbReference type="EMBL" id="AOP50453.1"/>
    </source>
</evidence>
<proteinExistence type="predicted"/>
<dbReference type="Proteomes" id="UP000094094">
    <property type="component" value="Chromosome"/>
</dbReference>
<dbReference type="AlphaFoldDB" id="A0A1D7VUL2"/>
<gene>
    <name evidence="1" type="ORF">SL103_33090</name>
</gene>
<keyword evidence="2" id="KW-1185">Reference proteome</keyword>
<dbReference type="Gene3D" id="2.30.30.40">
    <property type="entry name" value="SH3 Domains"/>
    <property type="match status" value="1"/>
</dbReference>
<dbReference type="OrthoDB" id="4305308at2"/>
<dbReference type="EMBL" id="CP017157">
    <property type="protein sequence ID" value="AOP50453.1"/>
    <property type="molecule type" value="Genomic_DNA"/>
</dbReference>
<organism evidence="1 2">
    <name type="scientific">Streptomyces lydicus</name>
    <dbReference type="NCBI Taxonomy" id="47763"/>
    <lineage>
        <taxon>Bacteria</taxon>
        <taxon>Bacillati</taxon>
        <taxon>Actinomycetota</taxon>
        <taxon>Actinomycetes</taxon>
        <taxon>Kitasatosporales</taxon>
        <taxon>Streptomycetaceae</taxon>
        <taxon>Streptomyces</taxon>
    </lineage>
</organism>
<dbReference type="RefSeq" id="WP_069572621.1">
    <property type="nucleotide sequence ID" value="NZ_CP017157.1"/>
</dbReference>
<name>A0A1D7VUL2_9ACTN</name>
<reference evidence="1 2" key="1">
    <citation type="submission" date="2016-09" db="EMBL/GenBank/DDBJ databases">
        <title>Complete genome sequencing of Streptomyces lydicus 103 and metabolic pathways analysis of antibiotic biosynthesis.</title>
        <authorList>
            <person name="Jia N."/>
            <person name="Ding M.-Z."/>
            <person name="Gao F."/>
            <person name="Yuan Y.-J."/>
        </authorList>
    </citation>
    <scope>NUCLEOTIDE SEQUENCE [LARGE SCALE GENOMIC DNA]</scope>
    <source>
        <strain evidence="1 2">103</strain>
    </source>
</reference>
<evidence type="ECO:0000313" key="2">
    <source>
        <dbReference type="Proteomes" id="UP000094094"/>
    </source>
</evidence>
<dbReference type="KEGG" id="slc:SL103_33090"/>